<dbReference type="EMBL" id="KZ510367">
    <property type="protein sequence ID" value="PKU33190.1"/>
    <property type="molecule type" value="Genomic_DNA"/>
</dbReference>
<accession>A0A2I0THA0</accession>
<reference evidence="2" key="1">
    <citation type="submission" date="2017-11" db="EMBL/GenBank/DDBJ databases">
        <authorList>
            <person name="Lima N.C."/>
            <person name="Parody-Merino A.M."/>
            <person name="Battley P.F."/>
            <person name="Fidler A.E."/>
            <person name="Prosdocimi F."/>
        </authorList>
    </citation>
    <scope>NUCLEOTIDE SEQUENCE [LARGE SCALE GENOMIC DNA]</scope>
</reference>
<dbReference type="AlphaFoldDB" id="A0A2I0THA0"/>
<dbReference type="Proteomes" id="UP000233556">
    <property type="component" value="Unassembled WGS sequence"/>
</dbReference>
<gene>
    <name evidence="1" type="ORF">llap_16506</name>
</gene>
<evidence type="ECO:0000313" key="1">
    <source>
        <dbReference type="EMBL" id="PKU33190.1"/>
    </source>
</evidence>
<proteinExistence type="predicted"/>
<dbReference type="InterPro" id="IPR009030">
    <property type="entry name" value="Growth_fac_rcpt_cys_sf"/>
</dbReference>
<dbReference type="PANTHER" id="PTHR46104">
    <property type="entry name" value="GENE 9195-RELATED-RELATED"/>
    <property type="match status" value="1"/>
</dbReference>
<evidence type="ECO:0000313" key="2">
    <source>
        <dbReference type="Proteomes" id="UP000233556"/>
    </source>
</evidence>
<name>A0A2I0THA0_LIMLA</name>
<keyword evidence="2" id="KW-1185">Reference proteome</keyword>
<organism evidence="1 2">
    <name type="scientific">Limosa lapponica baueri</name>
    <dbReference type="NCBI Taxonomy" id="1758121"/>
    <lineage>
        <taxon>Eukaryota</taxon>
        <taxon>Metazoa</taxon>
        <taxon>Chordata</taxon>
        <taxon>Craniata</taxon>
        <taxon>Vertebrata</taxon>
        <taxon>Euteleostomi</taxon>
        <taxon>Archelosauria</taxon>
        <taxon>Archosauria</taxon>
        <taxon>Dinosauria</taxon>
        <taxon>Saurischia</taxon>
        <taxon>Theropoda</taxon>
        <taxon>Coelurosauria</taxon>
        <taxon>Aves</taxon>
        <taxon>Neognathae</taxon>
        <taxon>Neoaves</taxon>
        <taxon>Charadriiformes</taxon>
        <taxon>Scolopacidae</taxon>
        <taxon>Limosa</taxon>
    </lineage>
</organism>
<dbReference type="OrthoDB" id="439917at2759"/>
<dbReference type="Gene3D" id="2.10.50.10">
    <property type="entry name" value="Tumor Necrosis Factor Receptor, subunit A, domain 2"/>
    <property type="match status" value="5"/>
</dbReference>
<dbReference type="PANTHER" id="PTHR46104:SF1">
    <property type="entry name" value="GENE 9195-RELATED"/>
    <property type="match status" value="1"/>
</dbReference>
<reference evidence="2" key="2">
    <citation type="submission" date="2017-12" db="EMBL/GenBank/DDBJ databases">
        <title>Genome sequence of the Bar-tailed Godwit (Limosa lapponica baueri).</title>
        <authorList>
            <person name="Lima N.C.B."/>
            <person name="Parody-Merino A.M."/>
            <person name="Battley P.F."/>
            <person name="Fidler A.E."/>
            <person name="Prosdocimi F."/>
        </authorList>
    </citation>
    <scope>NUCLEOTIDE SEQUENCE [LARGE SCALE GENOMIC DNA]</scope>
</reference>
<protein>
    <submittedName>
        <fullName evidence="1">Zonadhesin-like isoform x4</fullName>
    </submittedName>
</protein>
<dbReference type="SMART" id="SM01411">
    <property type="entry name" value="Ephrin_rec_like"/>
    <property type="match status" value="9"/>
</dbReference>
<sequence length="688" mass="72214">MERGAKVPADCIPCPGGYHCPELGTVTPPTCGAGNFSGLHATPCPNGTYGEQRGLSSVDECLPCPAGKYCYRDGIQPPGIPHPTGDCPPGYNCPLGTGFPFSFPCRPGFFWDNSSIEGEDACRPCLPGYYCDSPAMSEPKTCPAGFYCVEGSSKPEPCPEGTYSNKKGLSGPSECSPCGRGFYCAAPGQTGPGGPCKAGFYCQGRALTPLPTDGVTGDVCPAGAYCPPGCPLPIPCPPGTYSNVSGLRSLQECLDCPPGLYCDGTNNQAPSGPCEPGYFCTGGAKSALQQVVMEGHYSLTGAFKPEPCPLGSFQPEQVSQTLMESQTRALVARAHLDTSAQLAQVSHSRALWALTQTDLREKGGPCPVSHFCPEGTSFPLPCLAGTYNNLTRQAACFPCAAGYYCPENTTSYSMNPCPAGFYCPKGTRFATEFPCPRGYYNPDAMTQSLDSCLPCPPGHFCGKENLTAASGECDAGLSVPSGECSAGFYCKGGAALPKPTDGVTGNICPVGTYCSHYCPRNTQFATQYPCPPGTYSEALNIWDASKCQLCPPGRTICVLWVTIAPLAAQSPYRVPLENIRTRLVKASVKHAQQERLSSPSGPCLPGYYCTSKARIPNPVDDETGSLCPAGRYCPPGSSKPELCPAGTFLPQSGMVYRNACLPCPGGKFCQGEGLASVSGGIFQPWSAW</sequence>
<dbReference type="SUPFAM" id="SSF57184">
    <property type="entry name" value="Growth factor receptor domain"/>
    <property type="match status" value="3"/>
</dbReference>